<gene>
    <name evidence="3" type="ORF">BRAFLDRAFT_70415</name>
</gene>
<evidence type="ECO:0000256" key="1">
    <source>
        <dbReference type="SAM" id="Phobius"/>
    </source>
</evidence>
<accession>C3XY17</accession>
<dbReference type="AlphaFoldDB" id="C3XY17"/>
<feature type="transmembrane region" description="Helical" evidence="1">
    <location>
        <begin position="249"/>
        <end position="274"/>
    </location>
</feature>
<dbReference type="EMBL" id="GG666472">
    <property type="protein sequence ID" value="EEN67071.1"/>
    <property type="molecule type" value="Genomic_DNA"/>
</dbReference>
<keyword evidence="1" id="KW-0812">Transmembrane</keyword>
<evidence type="ECO:0000256" key="2">
    <source>
        <dbReference type="SAM" id="SignalP"/>
    </source>
</evidence>
<keyword evidence="1" id="KW-0472">Membrane</keyword>
<feature type="chain" id="PRO_5002934901" evidence="2">
    <location>
        <begin position="22"/>
        <end position="301"/>
    </location>
</feature>
<protein>
    <submittedName>
        <fullName evidence="3">Uncharacterized protein</fullName>
    </submittedName>
</protein>
<sequence>MAEVIRILLGIMPLLTVPVHCGRVTVGEDFTAEEIVSVCGHYDRSCAVEEIVCDPKKILESEDLKAVISAIKGITYPIRKHQCRHHGDFKAVLVLLPWLPPDDRLPERACNQTVSPVGDRYRVAERIAAGVGLRRFRNKSECGFVSVFSLREPAFSMWVKNDANRNQTREVTRRMNDTFTRLLSTARREAVITAVEELTLPCDLRPPIFARTLRKPRSDLQFQFAPPCDQNTTLQHIEILGFKLTIDELVYLTFAAVGTLTIIIMTCCICKLCLETSKFRNVRQFYHGAHNETQDEILTPQ</sequence>
<proteinExistence type="predicted"/>
<evidence type="ECO:0000313" key="3">
    <source>
        <dbReference type="EMBL" id="EEN67071.1"/>
    </source>
</evidence>
<reference evidence="3" key="1">
    <citation type="journal article" date="2008" name="Nature">
        <title>The amphioxus genome and the evolution of the chordate karyotype.</title>
        <authorList>
            <consortium name="US DOE Joint Genome Institute (JGI-PGF)"/>
            <person name="Putnam N.H."/>
            <person name="Butts T."/>
            <person name="Ferrier D.E.K."/>
            <person name="Furlong R.F."/>
            <person name="Hellsten U."/>
            <person name="Kawashima T."/>
            <person name="Robinson-Rechavi M."/>
            <person name="Shoguchi E."/>
            <person name="Terry A."/>
            <person name="Yu J.-K."/>
            <person name="Benito-Gutierrez E.L."/>
            <person name="Dubchak I."/>
            <person name="Garcia-Fernandez J."/>
            <person name="Gibson-Brown J.J."/>
            <person name="Grigoriev I.V."/>
            <person name="Horton A.C."/>
            <person name="de Jong P.J."/>
            <person name="Jurka J."/>
            <person name="Kapitonov V.V."/>
            <person name="Kohara Y."/>
            <person name="Kuroki Y."/>
            <person name="Lindquist E."/>
            <person name="Lucas S."/>
            <person name="Osoegawa K."/>
            <person name="Pennacchio L.A."/>
            <person name="Salamov A.A."/>
            <person name="Satou Y."/>
            <person name="Sauka-Spengler T."/>
            <person name="Schmutz J."/>
            <person name="Shin-I T."/>
            <person name="Toyoda A."/>
            <person name="Bronner-Fraser M."/>
            <person name="Fujiyama A."/>
            <person name="Holland L.Z."/>
            <person name="Holland P.W.H."/>
            <person name="Satoh N."/>
            <person name="Rokhsar D.S."/>
        </authorList>
    </citation>
    <scope>NUCLEOTIDE SEQUENCE [LARGE SCALE GENOMIC DNA]</scope>
    <source>
        <strain evidence="3">S238N-H82</strain>
        <tissue evidence="3">Testes</tissue>
    </source>
</reference>
<organism>
    <name type="scientific">Branchiostoma floridae</name>
    <name type="common">Florida lancelet</name>
    <name type="synonym">Amphioxus</name>
    <dbReference type="NCBI Taxonomy" id="7739"/>
    <lineage>
        <taxon>Eukaryota</taxon>
        <taxon>Metazoa</taxon>
        <taxon>Chordata</taxon>
        <taxon>Cephalochordata</taxon>
        <taxon>Leptocardii</taxon>
        <taxon>Amphioxiformes</taxon>
        <taxon>Branchiostomatidae</taxon>
        <taxon>Branchiostoma</taxon>
    </lineage>
</organism>
<keyword evidence="2" id="KW-0732">Signal</keyword>
<dbReference type="InParanoid" id="C3XY17"/>
<name>C3XY17_BRAFL</name>
<keyword evidence="1" id="KW-1133">Transmembrane helix</keyword>
<feature type="signal peptide" evidence="2">
    <location>
        <begin position="1"/>
        <end position="21"/>
    </location>
</feature>